<dbReference type="PANTHER" id="PTHR12875">
    <property type="entry name" value="GOLGI TO ER TRAFFIC PROTEIN 4 HOMOLOG"/>
    <property type="match status" value="1"/>
</dbReference>
<organism evidence="3 4">
    <name type="scientific">Meloidogyne hapla</name>
    <name type="common">Root-knot nematode worm</name>
    <dbReference type="NCBI Taxonomy" id="6305"/>
    <lineage>
        <taxon>Eukaryota</taxon>
        <taxon>Metazoa</taxon>
        <taxon>Ecdysozoa</taxon>
        <taxon>Nematoda</taxon>
        <taxon>Chromadorea</taxon>
        <taxon>Rhabditida</taxon>
        <taxon>Tylenchina</taxon>
        <taxon>Tylenchomorpha</taxon>
        <taxon>Tylenchoidea</taxon>
        <taxon>Meloidogynidae</taxon>
        <taxon>Meloidogyninae</taxon>
        <taxon>Meloidogyne</taxon>
    </lineage>
</organism>
<evidence type="ECO:0000313" key="4">
    <source>
        <dbReference type="WBParaSite" id="MhA1_Contig963.frz3.gene1"/>
    </source>
</evidence>
<protein>
    <submittedName>
        <fullName evidence="4">Uncharacterized protein</fullName>
    </submittedName>
</protein>
<evidence type="ECO:0000256" key="2">
    <source>
        <dbReference type="SAM" id="MobiDB-lite"/>
    </source>
</evidence>
<dbReference type="AlphaFoldDB" id="A0A1I8C286"/>
<comment type="similarity">
    <text evidence="1">Belongs to the GET4 family.</text>
</comment>
<proteinExistence type="inferred from homology"/>
<dbReference type="GO" id="GO:0045048">
    <property type="term" value="P:protein insertion into ER membrane"/>
    <property type="evidence" value="ECO:0007669"/>
    <property type="project" value="InterPro"/>
</dbReference>
<dbReference type="Gene3D" id="1.25.40.10">
    <property type="entry name" value="Tetratricopeptide repeat domain"/>
    <property type="match status" value="1"/>
</dbReference>
<dbReference type="GO" id="GO:0071818">
    <property type="term" value="C:BAT3 complex"/>
    <property type="evidence" value="ECO:0007669"/>
    <property type="project" value="TreeGrafter"/>
</dbReference>
<name>A0A1I8C286_MELHA</name>
<reference evidence="4" key="1">
    <citation type="submission" date="2016-11" db="UniProtKB">
        <authorList>
            <consortium name="WormBaseParasite"/>
        </authorList>
    </citation>
    <scope>IDENTIFICATION</scope>
</reference>
<sequence>MTMRSNSSVQNQVSIAKLQLRLEAALSQRQFYDAHQIIRTIQTRILQKQINENDPNSVTQIEQLLELIYNCCLTFCKEKEFSSAIDLAELYVDTCKNTGCQLDEARADKLIEIFTKLPGKLDAEEINSDEADSEPFDSNKNACIPKDRRTPFLNKAIDWGLKNTCGLPELMNSVVLLQQRFAQVLANEGRNQQAERLNKAADWLIKEIDRKMQSTSGTSNLLNKEEMAGEQQINQTGKGVSDIDLD</sequence>
<dbReference type="Proteomes" id="UP000095281">
    <property type="component" value="Unplaced"/>
</dbReference>
<evidence type="ECO:0000256" key="1">
    <source>
        <dbReference type="ARBA" id="ARBA00005351"/>
    </source>
</evidence>
<dbReference type="PANTHER" id="PTHR12875:SF0">
    <property type="entry name" value="GOLGI TO ER TRAFFIC PROTEIN 4 HOMOLOG"/>
    <property type="match status" value="1"/>
</dbReference>
<feature type="region of interest" description="Disordered" evidence="2">
    <location>
        <begin position="215"/>
        <end position="246"/>
    </location>
</feature>
<accession>A0A1I8C286</accession>
<dbReference type="WBParaSite" id="MhA1_Contig963.frz3.gene1">
    <property type="protein sequence ID" value="MhA1_Contig963.frz3.gene1"/>
    <property type="gene ID" value="MhA1_Contig963.frz3.gene1"/>
</dbReference>
<dbReference type="Pfam" id="PF04190">
    <property type="entry name" value="GET4"/>
    <property type="match status" value="1"/>
</dbReference>
<dbReference type="InterPro" id="IPR011990">
    <property type="entry name" value="TPR-like_helical_dom_sf"/>
</dbReference>
<dbReference type="InterPro" id="IPR007317">
    <property type="entry name" value="GET4"/>
</dbReference>
<keyword evidence="3" id="KW-1185">Reference proteome</keyword>
<evidence type="ECO:0000313" key="3">
    <source>
        <dbReference type="Proteomes" id="UP000095281"/>
    </source>
</evidence>